<name>A0ABN3I845_9ACTN</name>
<evidence type="ECO:0000313" key="1">
    <source>
        <dbReference type="EMBL" id="GAA2396392.1"/>
    </source>
</evidence>
<dbReference type="EMBL" id="BAAASE010000003">
    <property type="protein sequence ID" value="GAA2396392.1"/>
    <property type="molecule type" value="Genomic_DNA"/>
</dbReference>
<proteinExistence type="predicted"/>
<reference evidence="1 2" key="1">
    <citation type="journal article" date="2019" name="Int. J. Syst. Evol. Microbiol.">
        <title>The Global Catalogue of Microorganisms (GCM) 10K type strain sequencing project: providing services to taxonomists for standard genome sequencing and annotation.</title>
        <authorList>
            <consortium name="The Broad Institute Genomics Platform"/>
            <consortium name="The Broad Institute Genome Sequencing Center for Infectious Disease"/>
            <person name="Wu L."/>
            <person name="Ma J."/>
        </authorList>
    </citation>
    <scope>NUCLEOTIDE SEQUENCE [LARGE SCALE GENOMIC DNA]</scope>
    <source>
        <strain evidence="1 2">JCM 4358</strain>
    </source>
</reference>
<accession>A0ABN3I845</accession>
<keyword evidence="2" id="KW-1185">Reference proteome</keyword>
<evidence type="ECO:0000313" key="2">
    <source>
        <dbReference type="Proteomes" id="UP001499986"/>
    </source>
</evidence>
<comment type="caution">
    <text evidence="1">The sequence shown here is derived from an EMBL/GenBank/DDBJ whole genome shotgun (WGS) entry which is preliminary data.</text>
</comment>
<protein>
    <submittedName>
        <fullName evidence="1">Uncharacterized protein</fullName>
    </submittedName>
</protein>
<dbReference type="Proteomes" id="UP001499986">
    <property type="component" value="Unassembled WGS sequence"/>
</dbReference>
<sequence>MLECGIAGVAWLFRRQGLGRRGIGDGPLAVRGFEEFVTGHGCLGVVILIWGTTVCGGAVSGNGLPTPIPPRVRRHASLAQIPLTVRAGSREHARGTARNAMVAALYRRFAQDSLTRGGDPVTQ</sequence>
<organism evidence="1 2">
    <name type="scientific">Streptomyces coeruleofuscus</name>
    <dbReference type="NCBI Taxonomy" id="66879"/>
    <lineage>
        <taxon>Bacteria</taxon>
        <taxon>Bacillati</taxon>
        <taxon>Actinomycetota</taxon>
        <taxon>Actinomycetes</taxon>
        <taxon>Kitasatosporales</taxon>
        <taxon>Streptomycetaceae</taxon>
        <taxon>Streptomyces</taxon>
    </lineage>
</organism>
<gene>
    <name evidence="1" type="ORF">GCM10010255_30010</name>
</gene>